<dbReference type="AlphaFoldDB" id="A0A9X1V5C0"/>
<comment type="caution">
    <text evidence="1">The sequence shown here is derived from an EMBL/GenBank/DDBJ whole genome shotgun (WGS) entry which is preliminary data.</text>
</comment>
<proteinExistence type="predicted"/>
<gene>
    <name evidence="1" type="ORF">ML462_07965</name>
</gene>
<accession>A0A9X1V5C0</accession>
<dbReference type="Proteomes" id="UP001139226">
    <property type="component" value="Unassembled WGS sequence"/>
</dbReference>
<name>A0A9X1V5C0_9FLAO</name>
<dbReference type="RefSeq" id="WP_240713277.1">
    <property type="nucleotide sequence ID" value="NZ_JAKVTV010000002.1"/>
</dbReference>
<keyword evidence="2" id="KW-1185">Reference proteome</keyword>
<reference evidence="1" key="1">
    <citation type="submission" date="2022-03" db="EMBL/GenBank/DDBJ databases">
        <title>Gramella crocea sp. nov., isolated from activated sludge of a seafood processing plant.</title>
        <authorList>
            <person name="Zhang X."/>
        </authorList>
    </citation>
    <scope>NUCLEOTIDE SEQUENCE</scope>
    <source>
        <strain evidence="1">YJ019</strain>
    </source>
</reference>
<evidence type="ECO:0000313" key="2">
    <source>
        <dbReference type="Proteomes" id="UP001139226"/>
    </source>
</evidence>
<organism evidence="1 2">
    <name type="scientific">Christiangramia lutea</name>
    <dbReference type="NCBI Taxonomy" id="1607951"/>
    <lineage>
        <taxon>Bacteria</taxon>
        <taxon>Pseudomonadati</taxon>
        <taxon>Bacteroidota</taxon>
        <taxon>Flavobacteriia</taxon>
        <taxon>Flavobacteriales</taxon>
        <taxon>Flavobacteriaceae</taxon>
        <taxon>Christiangramia</taxon>
    </lineage>
</organism>
<sequence length="140" mass="16421">MTIHPNSVINFLPPEFIKEIHQLEFGNIIFLDKTIVTEINEGIIYGWEYGSKVIALAEKYYGKDFYVNYMANRIYDYSVVAQDWSKFFEENRRLRSFCIVTHSMIGTTNIAIERLFYKKGKIMHFTDLKLALEYTGNLPG</sequence>
<dbReference type="EMBL" id="JAKVTV010000002">
    <property type="protein sequence ID" value="MCH4823109.1"/>
    <property type="molecule type" value="Genomic_DNA"/>
</dbReference>
<protein>
    <submittedName>
        <fullName evidence="1">Uncharacterized protein</fullName>
    </submittedName>
</protein>
<evidence type="ECO:0000313" key="1">
    <source>
        <dbReference type="EMBL" id="MCH4823109.1"/>
    </source>
</evidence>